<feature type="transmembrane region" description="Helical" evidence="7">
    <location>
        <begin position="90"/>
        <end position="108"/>
    </location>
</feature>
<evidence type="ECO:0000256" key="6">
    <source>
        <dbReference type="ARBA" id="ARBA00023136"/>
    </source>
</evidence>
<comment type="subcellular location">
    <subcellularLocation>
        <location evidence="1">Cell membrane</location>
        <topology evidence="1">Multi-pass membrane protein</topology>
    </subcellularLocation>
</comment>
<dbReference type="EMBL" id="FMJC01000002">
    <property type="protein sequence ID" value="SCM73038.1"/>
    <property type="molecule type" value="Genomic_DNA"/>
</dbReference>
<accession>A0A212L691</accession>
<dbReference type="Gene3D" id="1.20.1630.10">
    <property type="entry name" value="Formate dehydrogenase/DMSO reductase domain"/>
    <property type="match status" value="1"/>
</dbReference>
<keyword evidence="3" id="KW-1003">Cell membrane</keyword>
<dbReference type="PANTHER" id="PTHR34856:SF2">
    <property type="entry name" value="PROTEIN NRFD"/>
    <property type="match status" value="1"/>
</dbReference>
<dbReference type="RefSeq" id="WP_179980480.1">
    <property type="nucleotide sequence ID" value="NZ_LT608333.1"/>
</dbReference>
<feature type="transmembrane region" description="Helical" evidence="7">
    <location>
        <begin position="238"/>
        <end position="259"/>
    </location>
</feature>
<name>A0A212L691_9BACT</name>
<feature type="transmembrane region" description="Helical" evidence="7">
    <location>
        <begin position="15"/>
        <end position="36"/>
    </location>
</feature>
<comment type="similarity">
    <text evidence="2">Belongs to the NrfD family.</text>
</comment>
<keyword evidence="4 7" id="KW-0812">Transmembrane</keyword>
<feature type="transmembrane region" description="Helical" evidence="7">
    <location>
        <begin position="128"/>
        <end position="152"/>
    </location>
</feature>
<keyword evidence="5 7" id="KW-1133">Transmembrane helix</keyword>
<feature type="transmembrane region" description="Helical" evidence="7">
    <location>
        <begin position="363"/>
        <end position="384"/>
    </location>
</feature>
<proteinExistence type="inferred from homology"/>
<feature type="transmembrane region" description="Helical" evidence="7">
    <location>
        <begin position="56"/>
        <end position="78"/>
    </location>
</feature>
<sequence>MNYVTYRRILFSRRALIGLGICALATLAGLLATWHIESNGHYVTGMSNAVPWGLSLAMATFCIVAASGALNVASIASVFGKQDYKPFSRLSCLLALALLAGGLFALLIDLGRPDQIFTALTHFNFTSVFAVNILIYTGFFIIVGLYGLVMLAAPQGGIVRPFGVASFLWRLIMTTGTGSVFGVLAGRGGMHSAIMPPLFIALSLSLGLAVFVLVLAGLEYSGQRQARLDAASGRIRGLLATLIAVSFYMVLALNLIGIASPAQRGYEAFVLCTGGVYPLLFWGGYLAVGTVLPLILLLAPPCRGSRACLLAAALATAVGGMALMYVLTIAPQAYPVDIFPGMLVQGNPLYTGPASYVPTIGELLVGLTGFGLAGLIVLLAARLIPLLPQAEQED</sequence>
<evidence type="ECO:0000256" key="4">
    <source>
        <dbReference type="ARBA" id="ARBA00022692"/>
    </source>
</evidence>
<dbReference type="InterPro" id="IPR005614">
    <property type="entry name" value="NrfD-like"/>
</dbReference>
<reference evidence="8" key="1">
    <citation type="submission" date="2016-08" db="EMBL/GenBank/DDBJ databases">
        <authorList>
            <person name="Seilhamer J.J."/>
        </authorList>
    </citation>
    <scope>NUCLEOTIDE SEQUENCE</scope>
    <source>
        <strain evidence="8">86-1</strain>
    </source>
</reference>
<evidence type="ECO:0000256" key="1">
    <source>
        <dbReference type="ARBA" id="ARBA00004651"/>
    </source>
</evidence>
<feature type="transmembrane region" description="Helical" evidence="7">
    <location>
        <begin position="279"/>
        <end position="300"/>
    </location>
</feature>
<dbReference type="InterPro" id="IPR052049">
    <property type="entry name" value="Electron_transfer_protein"/>
</dbReference>
<feature type="transmembrane region" description="Helical" evidence="7">
    <location>
        <begin position="198"/>
        <end position="218"/>
    </location>
</feature>
<feature type="transmembrane region" description="Helical" evidence="7">
    <location>
        <begin position="164"/>
        <end position="186"/>
    </location>
</feature>
<evidence type="ECO:0000256" key="2">
    <source>
        <dbReference type="ARBA" id="ARBA00008929"/>
    </source>
</evidence>
<evidence type="ECO:0000256" key="7">
    <source>
        <dbReference type="SAM" id="Phobius"/>
    </source>
</evidence>
<feature type="transmembrane region" description="Helical" evidence="7">
    <location>
        <begin position="307"/>
        <end position="327"/>
    </location>
</feature>
<gene>
    <name evidence="8" type="primary">dsrP</name>
    <name evidence="8" type="ORF">KL86DES1_20993</name>
</gene>
<evidence type="ECO:0000313" key="8">
    <source>
        <dbReference type="EMBL" id="SCM73038.1"/>
    </source>
</evidence>
<evidence type="ECO:0000256" key="3">
    <source>
        <dbReference type="ARBA" id="ARBA00022475"/>
    </source>
</evidence>
<keyword evidence="6 7" id="KW-0472">Membrane</keyword>
<protein>
    <submittedName>
        <fullName evidence="8">Electron transport protein DsrP</fullName>
    </submittedName>
</protein>
<evidence type="ECO:0000256" key="5">
    <source>
        <dbReference type="ARBA" id="ARBA00022989"/>
    </source>
</evidence>
<dbReference type="AlphaFoldDB" id="A0A212L691"/>
<dbReference type="PANTHER" id="PTHR34856">
    <property type="entry name" value="PROTEIN NRFD"/>
    <property type="match status" value="1"/>
</dbReference>
<dbReference type="GO" id="GO:0005886">
    <property type="term" value="C:plasma membrane"/>
    <property type="evidence" value="ECO:0007669"/>
    <property type="project" value="UniProtKB-SubCell"/>
</dbReference>
<dbReference type="Pfam" id="PF03916">
    <property type="entry name" value="NrfD"/>
    <property type="match status" value="1"/>
</dbReference>
<organism evidence="8">
    <name type="scientific">uncultured Desulfovibrio sp</name>
    <dbReference type="NCBI Taxonomy" id="167968"/>
    <lineage>
        <taxon>Bacteria</taxon>
        <taxon>Pseudomonadati</taxon>
        <taxon>Thermodesulfobacteriota</taxon>
        <taxon>Desulfovibrionia</taxon>
        <taxon>Desulfovibrionales</taxon>
        <taxon>Desulfovibrionaceae</taxon>
        <taxon>Desulfovibrio</taxon>
        <taxon>environmental samples</taxon>
    </lineage>
</organism>